<accession>A0ABQ3MX29</accession>
<dbReference type="PROSITE" id="PS00086">
    <property type="entry name" value="CYTOCHROME_P450"/>
    <property type="match status" value="1"/>
</dbReference>
<proteinExistence type="inferred from homology"/>
<dbReference type="Proteomes" id="UP000605568">
    <property type="component" value="Unassembled WGS sequence"/>
</dbReference>
<dbReference type="InterPro" id="IPR001128">
    <property type="entry name" value="Cyt_P450"/>
</dbReference>
<dbReference type="CDD" id="cd11031">
    <property type="entry name" value="Cyp158A-like"/>
    <property type="match status" value="1"/>
</dbReference>
<dbReference type="InterPro" id="IPR036396">
    <property type="entry name" value="Cyt_P450_sf"/>
</dbReference>
<keyword evidence="2" id="KW-0479">Metal-binding</keyword>
<keyword evidence="2" id="KW-0408">Iron</keyword>
<keyword evidence="2" id="KW-0349">Heme</keyword>
<evidence type="ECO:0000313" key="4">
    <source>
        <dbReference type="Proteomes" id="UP000605568"/>
    </source>
</evidence>
<dbReference type="PANTHER" id="PTHR46696:SF1">
    <property type="entry name" value="CYTOCHROME P450 YJIB-RELATED"/>
    <property type="match status" value="1"/>
</dbReference>
<gene>
    <name evidence="3" type="ORF">GCM10017774_64490</name>
</gene>
<keyword evidence="2" id="KW-0560">Oxidoreductase</keyword>
<dbReference type="Pfam" id="PF00067">
    <property type="entry name" value="p450"/>
    <property type="match status" value="1"/>
</dbReference>
<keyword evidence="2" id="KW-0503">Monooxygenase</keyword>
<dbReference type="InterPro" id="IPR002397">
    <property type="entry name" value="Cyt_P450_B"/>
</dbReference>
<keyword evidence="4" id="KW-1185">Reference proteome</keyword>
<evidence type="ECO:0000256" key="1">
    <source>
        <dbReference type="ARBA" id="ARBA00010617"/>
    </source>
</evidence>
<name>A0ABQ3MX29_9PSEU</name>
<sequence>MVAPEVALTFPFPGSTYLGPDPEYARMRAECPVAPVALPDGRQVWLVTRYEDVKAASTDPRFSRAETFHRGVEPFPGMSLVPPEMIISTDPPVHSRLRRLVMKVFTAHRVEEMRPHIEKVVEGLLDDLEASERPADLVSTLTTPLPLTVICDLLGVPAADRGRFHGWARQFAAVGGPPEQIQEGIARLSQYIAELIEVKRAEPADDLLSALITARDEDDQLTEQELVVFGFTLLGAGFDSSASQIANSVLALLAHFPDQWRLLCERPELISDAVDELLRVVNLFGTDTTGFPRIATEDVEIGGTVVPEGAIVLFGLTSANHDETVFPDPDRVDVTREARSHVAFGHGIHRCLGAQLARMELQVALAGLVRRFPGLRLAVPESSLQWQHGDVNHTVLSLPVTW</sequence>
<dbReference type="PRINTS" id="PR00359">
    <property type="entry name" value="BP450"/>
</dbReference>
<reference evidence="4" key="1">
    <citation type="journal article" date="2019" name="Int. J. Syst. Evol. Microbiol.">
        <title>The Global Catalogue of Microorganisms (GCM) 10K type strain sequencing project: providing services to taxonomists for standard genome sequencing and annotation.</title>
        <authorList>
            <consortium name="The Broad Institute Genomics Platform"/>
            <consortium name="The Broad Institute Genome Sequencing Center for Infectious Disease"/>
            <person name="Wu L."/>
            <person name="Ma J."/>
        </authorList>
    </citation>
    <scope>NUCLEOTIDE SEQUENCE [LARGE SCALE GENOMIC DNA]</scope>
    <source>
        <strain evidence="4">CGMCC 4.7367</strain>
    </source>
</reference>
<dbReference type="Gene3D" id="1.10.630.10">
    <property type="entry name" value="Cytochrome P450"/>
    <property type="match status" value="1"/>
</dbReference>
<dbReference type="SUPFAM" id="SSF48264">
    <property type="entry name" value="Cytochrome P450"/>
    <property type="match status" value="1"/>
</dbReference>
<comment type="caution">
    <text evidence="3">The sequence shown here is derived from an EMBL/GenBank/DDBJ whole genome shotgun (WGS) entry which is preliminary data.</text>
</comment>
<dbReference type="EMBL" id="BNAR01000012">
    <property type="protein sequence ID" value="GHH52493.1"/>
    <property type="molecule type" value="Genomic_DNA"/>
</dbReference>
<organism evidence="3 4">
    <name type="scientific">Lentzea cavernae</name>
    <dbReference type="NCBI Taxonomy" id="2020703"/>
    <lineage>
        <taxon>Bacteria</taxon>
        <taxon>Bacillati</taxon>
        <taxon>Actinomycetota</taxon>
        <taxon>Actinomycetes</taxon>
        <taxon>Pseudonocardiales</taxon>
        <taxon>Pseudonocardiaceae</taxon>
        <taxon>Lentzea</taxon>
    </lineage>
</organism>
<evidence type="ECO:0000256" key="2">
    <source>
        <dbReference type="RuleBase" id="RU000461"/>
    </source>
</evidence>
<protein>
    <submittedName>
        <fullName evidence="3">Cytochrome P450</fullName>
    </submittedName>
</protein>
<comment type="similarity">
    <text evidence="1 2">Belongs to the cytochrome P450 family.</text>
</comment>
<dbReference type="PANTHER" id="PTHR46696">
    <property type="entry name" value="P450, PUTATIVE (EUROFUNG)-RELATED"/>
    <property type="match status" value="1"/>
</dbReference>
<evidence type="ECO:0000313" key="3">
    <source>
        <dbReference type="EMBL" id="GHH52493.1"/>
    </source>
</evidence>
<dbReference type="RefSeq" id="WP_191303129.1">
    <property type="nucleotide sequence ID" value="NZ_BNAR01000012.1"/>
</dbReference>
<dbReference type="PRINTS" id="PR00385">
    <property type="entry name" value="P450"/>
</dbReference>
<dbReference type="InterPro" id="IPR017972">
    <property type="entry name" value="Cyt_P450_CS"/>
</dbReference>